<evidence type="ECO:0000313" key="3">
    <source>
        <dbReference type="EMBL" id="MFC3121826.1"/>
    </source>
</evidence>
<dbReference type="CDD" id="cd07389">
    <property type="entry name" value="MPP_PhoD"/>
    <property type="match status" value="1"/>
</dbReference>
<dbReference type="Gene3D" id="2.60.40.380">
    <property type="entry name" value="Purple acid phosphatase-like, N-terminal"/>
    <property type="match status" value="1"/>
</dbReference>
<dbReference type="Pfam" id="PF09423">
    <property type="entry name" value="PhoD"/>
    <property type="match status" value="1"/>
</dbReference>
<dbReference type="Gene3D" id="3.60.21.70">
    <property type="entry name" value="PhoD-like phosphatase"/>
    <property type="match status" value="1"/>
</dbReference>
<dbReference type="SUPFAM" id="SSF56300">
    <property type="entry name" value="Metallo-dependent phosphatases"/>
    <property type="match status" value="1"/>
</dbReference>
<proteinExistence type="predicted"/>
<dbReference type="InterPro" id="IPR052900">
    <property type="entry name" value="Phospholipid_Metab_Enz"/>
</dbReference>
<accession>A0ABV7FTM1</accession>
<dbReference type="InterPro" id="IPR029052">
    <property type="entry name" value="Metallo-depent_PP-like"/>
</dbReference>
<dbReference type="Pfam" id="PF16655">
    <property type="entry name" value="PhoD_N"/>
    <property type="match status" value="1"/>
</dbReference>
<evidence type="ECO:0000313" key="4">
    <source>
        <dbReference type="Proteomes" id="UP001595478"/>
    </source>
</evidence>
<name>A0ABV7FTM1_9ALTE</name>
<dbReference type="InterPro" id="IPR038607">
    <property type="entry name" value="PhoD-like_sf"/>
</dbReference>
<evidence type="ECO:0000259" key="2">
    <source>
        <dbReference type="Pfam" id="PF16655"/>
    </source>
</evidence>
<evidence type="ECO:0000259" key="1">
    <source>
        <dbReference type="Pfam" id="PF09423"/>
    </source>
</evidence>
<organism evidence="3 4">
    <name type="scientific">Agaribacter flavus</name>
    <dbReference type="NCBI Taxonomy" id="1902781"/>
    <lineage>
        <taxon>Bacteria</taxon>
        <taxon>Pseudomonadati</taxon>
        <taxon>Pseudomonadota</taxon>
        <taxon>Gammaproteobacteria</taxon>
        <taxon>Alteromonadales</taxon>
        <taxon>Alteromonadaceae</taxon>
        <taxon>Agaribacter</taxon>
    </lineage>
</organism>
<feature type="domain" description="Phospholipase D N-terminal" evidence="2">
    <location>
        <begin position="42"/>
        <end position="128"/>
    </location>
</feature>
<dbReference type="Proteomes" id="UP001595478">
    <property type="component" value="Unassembled WGS sequence"/>
</dbReference>
<dbReference type="PROSITE" id="PS51318">
    <property type="entry name" value="TAT"/>
    <property type="match status" value="1"/>
</dbReference>
<reference evidence="4" key="1">
    <citation type="journal article" date="2019" name="Int. J. Syst. Evol. Microbiol.">
        <title>The Global Catalogue of Microorganisms (GCM) 10K type strain sequencing project: providing services to taxonomists for standard genome sequencing and annotation.</title>
        <authorList>
            <consortium name="The Broad Institute Genomics Platform"/>
            <consortium name="The Broad Institute Genome Sequencing Center for Infectious Disease"/>
            <person name="Wu L."/>
            <person name="Ma J."/>
        </authorList>
    </citation>
    <scope>NUCLEOTIDE SEQUENCE [LARGE SCALE GENOMIC DNA]</scope>
    <source>
        <strain evidence="4">KCTC 52473</strain>
    </source>
</reference>
<dbReference type="InterPro" id="IPR006311">
    <property type="entry name" value="TAT_signal"/>
</dbReference>
<dbReference type="InterPro" id="IPR018946">
    <property type="entry name" value="PhoD-like_MPP"/>
</dbReference>
<keyword evidence="4" id="KW-1185">Reference proteome</keyword>
<feature type="domain" description="PhoD-like phosphatase metallophosphatase" evidence="1">
    <location>
        <begin position="139"/>
        <end position="524"/>
    </location>
</feature>
<sequence length="556" mass="63519">MKNISRRNFIKMSAASGLSLKWFTHVSLANTPQLKTNSTFLHGVASGDPTQSSVIIWTRISANFDAQVHWQIALDSDFNNIVRFGKTRTSSDKDYTIKIDVSGLESGQTYYYRFENSKVYSEIGRTKTLPKGKVEQVNLAVVSCSNYPFGFFNAYEQIGLDKSIDFVLHLGDYIYEYGREGWGAEVGKSLSREHFPEHETITLQDYRQRHAQYKADYASRLMHAAHPLIPTWDDHESANNPYMNGAQNHDKSEGDWLKRRDASVQAYYEWMPIREPKNIAQRTELWRYYQIGDLLSLSTLETRHTGRTKQIDYADILPNLSTRHDRDNFMQNVLGDPSRNMISATMQDFVVNNIAQSKQDNIAWRVVGNQIPMARTHVPNITNKFNSDKVHKSDPISEELAHLTKLGELDLPIYLDTWDGYAAAREAFYKAFKDKGVQDLIVLTGDSHSFWANQLYSDDKQKMGIEIGTAGVTSPGDFERMGANGAKMFDQLLSEHNDEVLWTSCQHRGYVKLSLNHSKAKVEYLAVSTVMSSDYETSVVRTFDILKENNSLRFDI</sequence>
<dbReference type="InterPro" id="IPR032093">
    <property type="entry name" value="PhoD_N"/>
</dbReference>
<comment type="caution">
    <text evidence="3">The sequence shown here is derived from an EMBL/GenBank/DDBJ whole genome shotgun (WGS) entry which is preliminary data.</text>
</comment>
<dbReference type="PANTHER" id="PTHR43606">
    <property type="entry name" value="PHOSPHATASE, PUTATIVE (AFU_ORTHOLOGUE AFUA_6G08710)-RELATED"/>
    <property type="match status" value="1"/>
</dbReference>
<dbReference type="PANTHER" id="PTHR43606:SF2">
    <property type="entry name" value="ALKALINE PHOSPHATASE FAMILY PROTEIN (AFU_ORTHOLOGUE AFUA_5G03860)"/>
    <property type="match status" value="1"/>
</dbReference>
<dbReference type="RefSeq" id="WP_376919957.1">
    <property type="nucleotide sequence ID" value="NZ_JBHRSW010000014.1"/>
</dbReference>
<dbReference type="EMBL" id="JBHRSW010000014">
    <property type="protein sequence ID" value="MFC3121826.1"/>
    <property type="molecule type" value="Genomic_DNA"/>
</dbReference>
<protein>
    <submittedName>
        <fullName evidence="3">Alkaline phosphatase D family protein</fullName>
    </submittedName>
</protein>
<gene>
    <name evidence="3" type="ORF">ACFOHL_09355</name>
</gene>